<dbReference type="InterPro" id="IPR057739">
    <property type="entry name" value="Glyco_hydro_29_N"/>
</dbReference>
<sequence>MKSYKLLLAFTLFLAFAFNMKAQYVHERSDQYTPPEDSLVIQKLHHWQDQKFGMLIHWGLYSVAGIVESWSICSEEADWIPRDSTMAYEDYKKWYWGLKDSFNPTRFNPEQWAQTAKSAGMRYAIFTTKHHDGFNMFNTAFSDFSIAKGPFQTDPRADVAKYVFEAFRNNDLMVGAYFSKPDWHSEYYWWPRYATPRRTQNYNIDKNPWRWNQFKEFTYNQIGELMHNYGPIDILWLDGGWVNNPGTKSVLDMDRISQMARQAQPGILFVDRTIHGKYENYQTPEQQIPDKQLPYPWETCMTLGVDWGYTPHAVFKSPVTVIAKLMEIVAKGGSLLLGVGPTPEGILQDEIVSRLQTIGGWMKKNGTAIYNTVTTPQYYSEGIWFTMNKDGKTMYALYSNPKAEKFPDYIEWENNIPAKRSAIYCLQNGKKVKWEIKNNRVRVYLPQNLKTEVNALAFSFTRQAIQ</sequence>
<evidence type="ECO:0000256" key="2">
    <source>
        <dbReference type="ARBA" id="ARBA00007951"/>
    </source>
</evidence>
<dbReference type="Gene3D" id="3.20.20.80">
    <property type="entry name" value="Glycosidases"/>
    <property type="match status" value="1"/>
</dbReference>
<dbReference type="InterPro" id="IPR016286">
    <property type="entry name" value="FUC_metazoa-typ"/>
</dbReference>
<keyword evidence="6" id="KW-0326">Glycosidase</keyword>
<keyword evidence="5" id="KW-0378">Hydrolase</keyword>
<dbReference type="Proteomes" id="UP000020529">
    <property type="component" value="Unassembled WGS sequence"/>
</dbReference>
<dbReference type="GO" id="GO:0005764">
    <property type="term" value="C:lysosome"/>
    <property type="evidence" value="ECO:0007669"/>
    <property type="project" value="TreeGrafter"/>
</dbReference>
<comment type="function">
    <text evidence="1">Alpha-L-fucosidase is responsible for hydrolyzing the alpha-1,6-linked fucose joined to the reducing-end N-acetylglucosamine of the carbohydrate moieties of glycoproteins.</text>
</comment>
<accession>A0A015SRX0</accession>
<proteinExistence type="inferred from homology"/>
<evidence type="ECO:0000259" key="9">
    <source>
        <dbReference type="Pfam" id="PF01120"/>
    </source>
</evidence>
<evidence type="ECO:0000256" key="8">
    <source>
        <dbReference type="SAM" id="SignalP"/>
    </source>
</evidence>
<evidence type="ECO:0000313" key="10">
    <source>
        <dbReference type="EMBL" id="EXY73012.1"/>
    </source>
</evidence>
<reference evidence="10 11" key="1">
    <citation type="submission" date="2014-02" db="EMBL/GenBank/DDBJ databases">
        <authorList>
            <person name="Sears C."/>
            <person name="Carroll K."/>
            <person name="Sack B.R."/>
            <person name="Qadri F."/>
            <person name="Myers L.L."/>
            <person name="Chung G.-T."/>
            <person name="Escheverria P."/>
            <person name="Fraser C.M."/>
            <person name="Sadzewicz L."/>
            <person name="Shefchek K.A."/>
            <person name="Tallon L."/>
            <person name="Das S.P."/>
            <person name="Daugherty S."/>
            <person name="Mongodin E.F."/>
        </authorList>
    </citation>
    <scope>NUCLEOTIDE SEQUENCE [LARGE SCALE GENOMIC DNA]</scope>
    <source>
        <strain evidence="11">3988T(B)14</strain>
    </source>
</reference>
<dbReference type="PANTHER" id="PTHR10030">
    <property type="entry name" value="ALPHA-L-FUCOSIDASE"/>
    <property type="match status" value="1"/>
</dbReference>
<dbReference type="PATRIC" id="fig|1339315.3.peg.3897"/>
<dbReference type="GO" id="GO:0006004">
    <property type="term" value="P:fucose metabolic process"/>
    <property type="evidence" value="ECO:0007669"/>
    <property type="project" value="InterPro"/>
</dbReference>
<dbReference type="InterPro" id="IPR017853">
    <property type="entry name" value="GH"/>
</dbReference>
<dbReference type="EMBL" id="JGCY01000382">
    <property type="protein sequence ID" value="EXY73012.1"/>
    <property type="molecule type" value="Genomic_DNA"/>
</dbReference>
<gene>
    <name evidence="10" type="ORF">M124_3231</name>
</gene>
<evidence type="ECO:0000256" key="5">
    <source>
        <dbReference type="ARBA" id="ARBA00022801"/>
    </source>
</evidence>
<evidence type="ECO:0000256" key="3">
    <source>
        <dbReference type="ARBA" id="ARBA00012662"/>
    </source>
</evidence>
<dbReference type="EC" id="3.2.1.51" evidence="3"/>
<dbReference type="InterPro" id="IPR000933">
    <property type="entry name" value="Glyco_hydro_29"/>
</dbReference>
<organism evidence="10 11">
    <name type="scientific">Bacteroides fragilis str. 3988T(B)14</name>
    <dbReference type="NCBI Taxonomy" id="1339315"/>
    <lineage>
        <taxon>Bacteria</taxon>
        <taxon>Pseudomonadati</taxon>
        <taxon>Bacteroidota</taxon>
        <taxon>Bacteroidia</taxon>
        <taxon>Bacteroidales</taxon>
        <taxon>Bacteroidaceae</taxon>
        <taxon>Bacteroides</taxon>
    </lineage>
</organism>
<dbReference type="GO" id="GO:0004560">
    <property type="term" value="F:alpha-L-fucosidase activity"/>
    <property type="evidence" value="ECO:0007669"/>
    <property type="project" value="InterPro"/>
</dbReference>
<keyword evidence="4 8" id="KW-0732">Signal</keyword>
<feature type="signal peptide" evidence="8">
    <location>
        <begin position="1"/>
        <end position="22"/>
    </location>
</feature>
<dbReference type="PIRSF" id="PIRSF001092">
    <property type="entry name" value="Alpha-L-fucosidase"/>
    <property type="match status" value="1"/>
</dbReference>
<protein>
    <recommendedName>
        <fullName evidence="3">alpha-L-fucosidase</fullName>
        <ecNumber evidence="3">3.2.1.51</ecNumber>
    </recommendedName>
</protein>
<dbReference type="RefSeq" id="WP_022348347.1">
    <property type="nucleotide sequence ID" value="NZ_JGCY01000382.1"/>
</dbReference>
<dbReference type="SUPFAM" id="SSF51445">
    <property type="entry name" value="(Trans)glycosidases"/>
    <property type="match status" value="1"/>
</dbReference>
<name>A0A015SRX0_BACFG</name>
<comment type="caution">
    <text evidence="10">The sequence shown here is derived from an EMBL/GenBank/DDBJ whole genome shotgun (WGS) entry which is preliminary data.</text>
</comment>
<dbReference type="PRINTS" id="PR00741">
    <property type="entry name" value="GLHYDRLASE29"/>
</dbReference>
<evidence type="ECO:0000256" key="4">
    <source>
        <dbReference type="ARBA" id="ARBA00022729"/>
    </source>
</evidence>
<evidence type="ECO:0000256" key="1">
    <source>
        <dbReference type="ARBA" id="ARBA00004071"/>
    </source>
</evidence>
<feature type="chain" id="PRO_5001476622" description="alpha-L-fucosidase" evidence="8">
    <location>
        <begin position="23"/>
        <end position="466"/>
    </location>
</feature>
<evidence type="ECO:0000256" key="6">
    <source>
        <dbReference type="ARBA" id="ARBA00023295"/>
    </source>
</evidence>
<dbReference type="AlphaFoldDB" id="A0A015SRX0"/>
<dbReference type="PANTHER" id="PTHR10030:SF37">
    <property type="entry name" value="ALPHA-L-FUCOSIDASE-RELATED"/>
    <property type="match status" value="1"/>
</dbReference>
<evidence type="ECO:0000313" key="11">
    <source>
        <dbReference type="Proteomes" id="UP000020529"/>
    </source>
</evidence>
<dbReference type="Pfam" id="PF01120">
    <property type="entry name" value="Alpha_L_fucos"/>
    <property type="match status" value="1"/>
</dbReference>
<feature type="domain" description="Glycoside hydrolase family 29 N-terminal" evidence="9">
    <location>
        <begin position="22"/>
        <end position="366"/>
    </location>
</feature>
<evidence type="ECO:0000256" key="7">
    <source>
        <dbReference type="PIRSR" id="PIRSR001092-1"/>
    </source>
</evidence>
<feature type="site" description="May be important for catalysis" evidence="7">
    <location>
        <position position="300"/>
    </location>
</feature>
<dbReference type="SMART" id="SM00812">
    <property type="entry name" value="Alpha_L_fucos"/>
    <property type="match status" value="1"/>
</dbReference>
<dbReference type="GO" id="GO:0016139">
    <property type="term" value="P:glycoside catabolic process"/>
    <property type="evidence" value="ECO:0007669"/>
    <property type="project" value="TreeGrafter"/>
</dbReference>
<comment type="similarity">
    <text evidence="2">Belongs to the glycosyl hydrolase 29 family.</text>
</comment>